<dbReference type="EMBL" id="JABEPP010000001">
    <property type="protein sequence ID" value="NNM71562.1"/>
    <property type="molecule type" value="Genomic_DNA"/>
</dbReference>
<proteinExistence type="predicted"/>
<keyword evidence="4" id="KW-1185">Reference proteome</keyword>
<sequence length="61" mass="6419">MFDRTKFLNEGAKAGLDGLPADICPYPVGSPEHMLWIEGWKCATGSVAAPSADIEDIAIAA</sequence>
<dbReference type="InterPro" id="IPR023200">
    <property type="entry name" value="RMF_sf"/>
</dbReference>
<dbReference type="Proteomes" id="UP000564885">
    <property type="component" value="Unassembled WGS sequence"/>
</dbReference>
<evidence type="ECO:0000256" key="2">
    <source>
        <dbReference type="ARBA" id="ARBA00022845"/>
    </source>
</evidence>
<keyword evidence="2" id="KW-0810">Translation regulation</keyword>
<dbReference type="Gene3D" id="1.10.10.620">
    <property type="entry name" value="ribosome modulation factor like domain"/>
    <property type="match status" value="1"/>
</dbReference>
<accession>A0A849HWS9</accession>
<dbReference type="Pfam" id="PF04957">
    <property type="entry name" value="RMF"/>
    <property type="match status" value="1"/>
</dbReference>
<evidence type="ECO:0000313" key="4">
    <source>
        <dbReference type="Proteomes" id="UP000564885"/>
    </source>
</evidence>
<gene>
    <name evidence="3" type="ORF">HJG44_04005</name>
</gene>
<dbReference type="AlphaFoldDB" id="A0A849HWS9"/>
<comment type="caution">
    <text evidence="3">The sequence shown here is derived from an EMBL/GenBank/DDBJ whole genome shotgun (WGS) entry which is preliminary data.</text>
</comment>
<dbReference type="RefSeq" id="WP_171216321.1">
    <property type="nucleotide sequence ID" value="NZ_JABEPP010000001.1"/>
</dbReference>
<reference evidence="3 4" key="1">
    <citation type="submission" date="2020-04" db="EMBL/GenBank/DDBJ databases">
        <title>Enterovirga sp. isolate from soil.</title>
        <authorList>
            <person name="Chea S."/>
            <person name="Kim D.-U."/>
        </authorList>
    </citation>
    <scope>NUCLEOTIDE SEQUENCE [LARGE SCALE GENOMIC DNA]</scope>
    <source>
        <strain evidence="3 4">DB1703</strain>
    </source>
</reference>
<dbReference type="NCBIfam" id="NF041886">
    <property type="entry name" value="Rmf_CrpP_fam"/>
    <property type="match status" value="1"/>
</dbReference>
<protein>
    <submittedName>
        <fullName evidence="3">Uncharacterized protein</fullName>
    </submittedName>
</protein>
<name>A0A849HWS9_9HYPH</name>
<dbReference type="GO" id="GO:0006417">
    <property type="term" value="P:regulation of translation"/>
    <property type="evidence" value="ECO:0007669"/>
    <property type="project" value="UniProtKB-KW"/>
</dbReference>
<keyword evidence="1" id="KW-0963">Cytoplasm</keyword>
<dbReference type="InterPro" id="IPR007040">
    <property type="entry name" value="Ribosome_modulation_factor"/>
</dbReference>
<evidence type="ECO:0000256" key="1">
    <source>
        <dbReference type="ARBA" id="ARBA00022490"/>
    </source>
</evidence>
<organism evidence="3 4">
    <name type="scientific">Enterovirga aerilata</name>
    <dbReference type="NCBI Taxonomy" id="2730920"/>
    <lineage>
        <taxon>Bacteria</taxon>
        <taxon>Pseudomonadati</taxon>
        <taxon>Pseudomonadota</taxon>
        <taxon>Alphaproteobacteria</taxon>
        <taxon>Hyphomicrobiales</taxon>
        <taxon>Methylobacteriaceae</taxon>
        <taxon>Enterovirga</taxon>
    </lineage>
</organism>
<evidence type="ECO:0000313" key="3">
    <source>
        <dbReference type="EMBL" id="NNM71562.1"/>
    </source>
</evidence>